<organism evidence="7 8">
    <name type="scientific">Candidatus Onthomorpha intestinigallinarum</name>
    <dbReference type="NCBI Taxonomy" id="2840880"/>
    <lineage>
        <taxon>Bacteria</taxon>
        <taxon>Pseudomonadati</taxon>
        <taxon>Bacteroidota</taxon>
        <taxon>Bacteroidia</taxon>
        <taxon>Bacteroidales</taxon>
        <taxon>Candidatus Onthomorpha</taxon>
    </lineage>
</organism>
<keyword evidence="4" id="KW-0804">Transcription</keyword>
<evidence type="ECO:0000259" key="6">
    <source>
        <dbReference type="Pfam" id="PF08281"/>
    </source>
</evidence>
<evidence type="ECO:0000313" key="8">
    <source>
        <dbReference type="Proteomes" id="UP000824267"/>
    </source>
</evidence>
<dbReference type="PANTHER" id="PTHR43133">
    <property type="entry name" value="RNA POLYMERASE ECF-TYPE SIGMA FACTO"/>
    <property type="match status" value="1"/>
</dbReference>
<dbReference type="GO" id="GO:0016987">
    <property type="term" value="F:sigma factor activity"/>
    <property type="evidence" value="ECO:0007669"/>
    <property type="project" value="UniProtKB-KW"/>
</dbReference>
<dbReference type="PANTHER" id="PTHR43133:SF46">
    <property type="entry name" value="RNA POLYMERASE SIGMA-70 FACTOR ECF SUBFAMILY"/>
    <property type="match status" value="1"/>
</dbReference>
<dbReference type="InterPro" id="IPR013324">
    <property type="entry name" value="RNA_pol_sigma_r3/r4-like"/>
</dbReference>
<dbReference type="Pfam" id="PF08281">
    <property type="entry name" value="Sigma70_r4_2"/>
    <property type="match status" value="1"/>
</dbReference>
<comment type="caution">
    <text evidence="7">The sequence shown here is derived from an EMBL/GenBank/DDBJ whole genome shotgun (WGS) entry which is preliminary data.</text>
</comment>
<reference evidence="7" key="1">
    <citation type="journal article" date="2021" name="PeerJ">
        <title>Extensive microbial diversity within the chicken gut microbiome revealed by metagenomics and culture.</title>
        <authorList>
            <person name="Gilroy R."/>
            <person name="Ravi A."/>
            <person name="Getino M."/>
            <person name="Pursley I."/>
            <person name="Horton D.L."/>
            <person name="Alikhan N.F."/>
            <person name="Baker D."/>
            <person name="Gharbi K."/>
            <person name="Hall N."/>
            <person name="Watson M."/>
            <person name="Adriaenssens E.M."/>
            <person name="Foster-Nyarko E."/>
            <person name="Jarju S."/>
            <person name="Secka A."/>
            <person name="Antonio M."/>
            <person name="Oren A."/>
            <person name="Chaudhuri R.R."/>
            <person name="La Ragione R."/>
            <person name="Hildebrand F."/>
            <person name="Pallen M.J."/>
        </authorList>
    </citation>
    <scope>NUCLEOTIDE SEQUENCE</scope>
    <source>
        <strain evidence="7">Gambia16-930</strain>
    </source>
</reference>
<accession>A0A9D1RJC1</accession>
<dbReference type="Pfam" id="PF04542">
    <property type="entry name" value="Sigma70_r2"/>
    <property type="match status" value="1"/>
</dbReference>
<proteinExistence type="inferred from homology"/>
<gene>
    <name evidence="7" type="ORF">IAC47_07785</name>
</gene>
<dbReference type="Proteomes" id="UP000824267">
    <property type="component" value="Unassembled WGS sequence"/>
</dbReference>
<dbReference type="InterPro" id="IPR007627">
    <property type="entry name" value="RNA_pol_sigma70_r2"/>
</dbReference>
<reference evidence="7" key="2">
    <citation type="submission" date="2021-04" db="EMBL/GenBank/DDBJ databases">
        <authorList>
            <person name="Gilroy R."/>
        </authorList>
    </citation>
    <scope>NUCLEOTIDE SEQUENCE</scope>
    <source>
        <strain evidence="7">Gambia16-930</strain>
    </source>
</reference>
<dbReference type="Gene3D" id="1.10.1740.10">
    <property type="match status" value="1"/>
</dbReference>
<dbReference type="AlphaFoldDB" id="A0A9D1RJC1"/>
<feature type="domain" description="RNA polymerase sigma factor 70 region 4 type 2" evidence="6">
    <location>
        <begin position="115"/>
        <end position="157"/>
    </location>
</feature>
<dbReference type="InterPro" id="IPR013249">
    <property type="entry name" value="RNA_pol_sigma70_r4_t2"/>
</dbReference>
<name>A0A9D1RJC1_9BACT</name>
<dbReference type="Gene3D" id="1.10.10.10">
    <property type="entry name" value="Winged helix-like DNA-binding domain superfamily/Winged helix DNA-binding domain"/>
    <property type="match status" value="1"/>
</dbReference>
<evidence type="ECO:0000256" key="1">
    <source>
        <dbReference type="ARBA" id="ARBA00010641"/>
    </source>
</evidence>
<dbReference type="InterPro" id="IPR013325">
    <property type="entry name" value="RNA_pol_sigma_r2"/>
</dbReference>
<dbReference type="SUPFAM" id="SSF88659">
    <property type="entry name" value="Sigma3 and sigma4 domains of RNA polymerase sigma factors"/>
    <property type="match status" value="1"/>
</dbReference>
<evidence type="ECO:0000256" key="3">
    <source>
        <dbReference type="ARBA" id="ARBA00023082"/>
    </source>
</evidence>
<feature type="domain" description="RNA polymerase sigma-70 region 2" evidence="5">
    <location>
        <begin position="23"/>
        <end position="88"/>
    </location>
</feature>
<keyword evidence="2" id="KW-0805">Transcription regulation</keyword>
<dbReference type="GO" id="GO:0003677">
    <property type="term" value="F:DNA binding"/>
    <property type="evidence" value="ECO:0007669"/>
    <property type="project" value="InterPro"/>
</dbReference>
<dbReference type="InterPro" id="IPR036388">
    <property type="entry name" value="WH-like_DNA-bd_sf"/>
</dbReference>
<comment type="similarity">
    <text evidence="1">Belongs to the sigma-70 factor family. ECF subfamily.</text>
</comment>
<evidence type="ECO:0000313" key="7">
    <source>
        <dbReference type="EMBL" id="HIW88148.1"/>
    </source>
</evidence>
<dbReference type="InterPro" id="IPR039425">
    <property type="entry name" value="RNA_pol_sigma-70-like"/>
</dbReference>
<dbReference type="NCBIfam" id="TIGR02937">
    <property type="entry name" value="sigma70-ECF"/>
    <property type="match status" value="1"/>
</dbReference>
<dbReference type="SUPFAM" id="SSF88946">
    <property type="entry name" value="Sigma2 domain of RNA polymerase sigma factors"/>
    <property type="match status" value="1"/>
</dbReference>
<keyword evidence="3" id="KW-0731">Sigma factor</keyword>
<evidence type="ECO:0000259" key="5">
    <source>
        <dbReference type="Pfam" id="PF04542"/>
    </source>
</evidence>
<dbReference type="GO" id="GO:0006352">
    <property type="term" value="P:DNA-templated transcription initiation"/>
    <property type="evidence" value="ECO:0007669"/>
    <property type="project" value="InterPro"/>
</dbReference>
<evidence type="ECO:0000256" key="4">
    <source>
        <dbReference type="ARBA" id="ARBA00023163"/>
    </source>
</evidence>
<sequence>MELTDKELVEGCLKNDRKAQKALYDKYSAMLFGVCLRYARNRQDAEDIFQESFVKAYGQLNKYSHSGVLAGWLRRLFINNALNYYRYDKSYLCSTDVESYDVGKETLNVDNYSTEEIIKAIEQLPDECRTVFNMVEIEGYSYQELSQMWNANQNTLRGFNFKAKRMLREYFEKMDKRRY</sequence>
<dbReference type="InterPro" id="IPR014284">
    <property type="entry name" value="RNA_pol_sigma-70_dom"/>
</dbReference>
<dbReference type="EMBL" id="DXGG01000243">
    <property type="protein sequence ID" value="HIW88148.1"/>
    <property type="molecule type" value="Genomic_DNA"/>
</dbReference>
<protein>
    <submittedName>
        <fullName evidence="7">RNA polymerase sigma factor</fullName>
    </submittedName>
</protein>
<evidence type="ECO:0000256" key="2">
    <source>
        <dbReference type="ARBA" id="ARBA00023015"/>
    </source>
</evidence>